<dbReference type="CDD" id="cd00090">
    <property type="entry name" value="HTH_ARSR"/>
    <property type="match status" value="1"/>
</dbReference>
<dbReference type="Gene3D" id="1.10.10.10">
    <property type="entry name" value="Winged helix-like DNA-binding domain superfamily/Winged helix DNA-binding domain"/>
    <property type="match status" value="1"/>
</dbReference>
<protein>
    <submittedName>
        <fullName evidence="3">Helix-turn-helix domain-containing protein</fullName>
    </submittedName>
</protein>
<dbReference type="EMBL" id="CP042829">
    <property type="protein sequence ID" value="QFG02293.1"/>
    <property type="molecule type" value="Genomic_DNA"/>
</dbReference>
<accession>A0ABX6BZC2</accession>
<proteinExistence type="predicted"/>
<name>A0ABX6BZC2_9CHLR</name>
<dbReference type="InterPro" id="IPR036388">
    <property type="entry name" value="WH-like_DNA-bd_sf"/>
</dbReference>
<evidence type="ECO:0000313" key="3">
    <source>
        <dbReference type="EMBL" id="QFG02293.1"/>
    </source>
</evidence>
<reference evidence="3 4" key="1">
    <citation type="submission" date="2019-08" db="EMBL/GenBank/DDBJ databases">
        <authorList>
            <person name="Toschakov S.V."/>
        </authorList>
    </citation>
    <scope>NUCLEOTIDE SEQUENCE [LARGE SCALE GENOMIC DNA]</scope>
    <source>
        <strain evidence="3 4">3753O</strain>
    </source>
</reference>
<sequence>MIAWPRSPVSFPPAPGRAALRCTDGRHPRPVRSARSPHTRPRRLVYDNIEMPQSCLDLLDPTRRAILVALKRLHSATAEVVAAHCFLSVGAARQHLQTLEAQGLIDHEPERRGPGRPRHRYLLTPRGDALFPRLHHEALAYLLDAVAAEPVETRERILERLEARVIDTYRATLERESRVSPLRGVVAVFEGAGYMPEVEERPGETRLVLHHCPVAEAAAANPLLCEVEQRCLAAAVKRTPLRRTAWQPAGDPVCAYVFEPGDG</sequence>
<feature type="region of interest" description="Disordered" evidence="1">
    <location>
        <begin position="15"/>
        <end position="39"/>
    </location>
</feature>
<dbReference type="Pfam" id="PF12840">
    <property type="entry name" value="HTH_20"/>
    <property type="match status" value="1"/>
</dbReference>
<gene>
    <name evidence="3" type="ORF">Tbon_02965</name>
</gene>
<evidence type="ECO:0000259" key="2">
    <source>
        <dbReference type="SMART" id="SM00418"/>
    </source>
</evidence>
<organism evidence="3 4">
    <name type="scientific">Tepidiforma bonchosmolovskayae</name>
    <dbReference type="NCBI Taxonomy" id="2601677"/>
    <lineage>
        <taxon>Bacteria</taxon>
        <taxon>Bacillati</taxon>
        <taxon>Chloroflexota</taxon>
        <taxon>Tepidiformia</taxon>
        <taxon>Tepidiformales</taxon>
        <taxon>Tepidiformaceae</taxon>
        <taxon>Tepidiforma</taxon>
    </lineage>
</organism>
<keyword evidence="4" id="KW-1185">Reference proteome</keyword>
<dbReference type="SMART" id="SM00418">
    <property type="entry name" value="HTH_ARSR"/>
    <property type="match status" value="1"/>
</dbReference>
<dbReference type="InterPro" id="IPR011991">
    <property type="entry name" value="ArsR-like_HTH"/>
</dbReference>
<evidence type="ECO:0000313" key="4">
    <source>
        <dbReference type="Proteomes" id="UP000326331"/>
    </source>
</evidence>
<feature type="domain" description="HTH arsR-type" evidence="2">
    <location>
        <begin position="57"/>
        <end position="136"/>
    </location>
</feature>
<evidence type="ECO:0000256" key="1">
    <source>
        <dbReference type="SAM" id="MobiDB-lite"/>
    </source>
</evidence>
<feature type="compositionally biased region" description="Basic residues" evidence="1">
    <location>
        <begin position="28"/>
        <end position="39"/>
    </location>
</feature>
<dbReference type="Proteomes" id="UP000326331">
    <property type="component" value="Chromosome"/>
</dbReference>
<reference evidence="3 4" key="2">
    <citation type="submission" date="2019-10" db="EMBL/GenBank/DDBJ databases">
        <title>Thermopilla bonchosmolovskayae gen. nov., sp. nov., a moderately thermophilic Chloroflexi bacterium from a Chukotka hot spring (Arctic, Russia), representing a novel classis Thermopillaia, which include previously uncultivated lineage OLB14.</title>
        <authorList>
            <person name="Kochetkova T.V."/>
            <person name="Zayulina K.S."/>
            <person name="Zhigarkov V.S."/>
            <person name="Minaev N.V."/>
            <person name="Novikov A."/>
            <person name="Toshchakov S.V."/>
            <person name="Elcheninov A.G."/>
            <person name="Kublanov I.V."/>
        </authorList>
    </citation>
    <scope>NUCLEOTIDE SEQUENCE [LARGE SCALE GENOMIC DNA]</scope>
    <source>
        <strain evidence="3 4">3753O</strain>
    </source>
</reference>
<dbReference type="InterPro" id="IPR036390">
    <property type="entry name" value="WH_DNA-bd_sf"/>
</dbReference>
<dbReference type="SUPFAM" id="SSF46785">
    <property type="entry name" value="Winged helix' DNA-binding domain"/>
    <property type="match status" value="1"/>
</dbReference>
<dbReference type="InterPro" id="IPR001845">
    <property type="entry name" value="HTH_ArsR_DNA-bd_dom"/>
</dbReference>